<dbReference type="PANTHER" id="PTHR13932:SF5">
    <property type="entry name" value="RADICAL S-ADENOSYL METHIONINE DOMAIN-CONTAINING PROTEIN 1, MITOCHONDRIAL"/>
    <property type="match status" value="1"/>
</dbReference>
<dbReference type="InterPro" id="IPR034505">
    <property type="entry name" value="Coproporphyrinogen-III_oxidase"/>
</dbReference>
<dbReference type="GO" id="GO:0051539">
    <property type="term" value="F:4 iron, 4 sulfur cluster binding"/>
    <property type="evidence" value="ECO:0007669"/>
    <property type="project" value="UniProtKB-UniRule"/>
</dbReference>
<evidence type="ECO:0000256" key="8">
    <source>
        <dbReference type="ARBA" id="ARBA00023014"/>
    </source>
</evidence>
<dbReference type="InterPro" id="IPR058240">
    <property type="entry name" value="rSAM_sf"/>
</dbReference>
<evidence type="ECO:0000256" key="2">
    <source>
        <dbReference type="ARBA" id="ARBA00006100"/>
    </source>
</evidence>
<dbReference type="GO" id="GO:0004109">
    <property type="term" value="F:coproporphyrinogen oxidase activity"/>
    <property type="evidence" value="ECO:0007669"/>
    <property type="project" value="InterPro"/>
</dbReference>
<dbReference type="InterPro" id="IPR013785">
    <property type="entry name" value="Aldolase_TIM"/>
</dbReference>
<keyword evidence="6 10" id="KW-0479">Metal-binding</keyword>
<dbReference type="GO" id="GO:0005737">
    <property type="term" value="C:cytoplasm"/>
    <property type="evidence" value="ECO:0007669"/>
    <property type="project" value="UniProtKB-SubCell"/>
</dbReference>
<evidence type="ECO:0000256" key="10">
    <source>
        <dbReference type="RuleBase" id="RU364116"/>
    </source>
</evidence>
<dbReference type="GO" id="GO:0006779">
    <property type="term" value="P:porphyrin-containing compound biosynthetic process"/>
    <property type="evidence" value="ECO:0007669"/>
    <property type="project" value="InterPro"/>
</dbReference>
<evidence type="ECO:0000259" key="11">
    <source>
        <dbReference type="PROSITE" id="PS51918"/>
    </source>
</evidence>
<protein>
    <recommendedName>
        <fullName evidence="3 10">Heme chaperone HemW</fullName>
    </recommendedName>
</protein>
<evidence type="ECO:0000313" key="12">
    <source>
        <dbReference type="EMBL" id="MDC8014769.1"/>
    </source>
</evidence>
<dbReference type="NCBIfam" id="TIGR00539">
    <property type="entry name" value="hemN_rel"/>
    <property type="match status" value="1"/>
</dbReference>
<dbReference type="PANTHER" id="PTHR13932">
    <property type="entry name" value="COPROPORPHYRINIGEN III OXIDASE"/>
    <property type="match status" value="1"/>
</dbReference>
<comment type="function">
    <text evidence="10">Probably acts as a heme chaperone, transferring heme to an unknown acceptor. Binds one molecule of heme per monomer, possibly covalently. Binds 1 [4Fe-4S] cluster. The cluster is coordinated with 3 cysteines and an exchangeable S-adenosyl-L-methionine.</text>
</comment>
<keyword evidence="5 10" id="KW-0949">S-adenosyl-L-methionine</keyword>
<evidence type="ECO:0000313" key="13">
    <source>
        <dbReference type="Proteomes" id="UP001139971"/>
    </source>
</evidence>
<name>A0A9X3YLX7_9GAMM</name>
<evidence type="ECO:0000256" key="7">
    <source>
        <dbReference type="ARBA" id="ARBA00023004"/>
    </source>
</evidence>
<dbReference type="Pfam" id="PF06969">
    <property type="entry name" value="HemN_C"/>
    <property type="match status" value="1"/>
</dbReference>
<dbReference type="Proteomes" id="UP001139971">
    <property type="component" value="Unassembled WGS sequence"/>
</dbReference>
<evidence type="ECO:0000256" key="3">
    <source>
        <dbReference type="ARBA" id="ARBA00017228"/>
    </source>
</evidence>
<evidence type="ECO:0000256" key="6">
    <source>
        <dbReference type="ARBA" id="ARBA00022723"/>
    </source>
</evidence>
<dbReference type="EMBL" id="JAOVZO020000019">
    <property type="protein sequence ID" value="MDC8014769.1"/>
    <property type="molecule type" value="Genomic_DNA"/>
</dbReference>
<dbReference type="InterPro" id="IPR007197">
    <property type="entry name" value="rSAM"/>
</dbReference>
<dbReference type="SFLD" id="SFLDS00029">
    <property type="entry name" value="Radical_SAM"/>
    <property type="match status" value="1"/>
</dbReference>
<dbReference type="PROSITE" id="PS51918">
    <property type="entry name" value="RADICAL_SAM"/>
    <property type="match status" value="1"/>
</dbReference>
<dbReference type="InterPro" id="IPR004559">
    <property type="entry name" value="HemW-like"/>
</dbReference>
<keyword evidence="10" id="KW-0963">Cytoplasm</keyword>
<keyword evidence="9 10" id="KW-0143">Chaperone</keyword>
<gene>
    <name evidence="12" type="primary">hemW</name>
    <name evidence="12" type="ORF">OD750_019670</name>
</gene>
<dbReference type="SUPFAM" id="SSF102114">
    <property type="entry name" value="Radical SAM enzymes"/>
    <property type="match status" value="1"/>
</dbReference>
<dbReference type="InterPro" id="IPR006638">
    <property type="entry name" value="Elp3/MiaA/NifB-like_rSAM"/>
</dbReference>
<evidence type="ECO:0000256" key="9">
    <source>
        <dbReference type="ARBA" id="ARBA00023186"/>
    </source>
</evidence>
<proteinExistence type="inferred from homology"/>
<dbReference type="GO" id="GO:0046872">
    <property type="term" value="F:metal ion binding"/>
    <property type="evidence" value="ECO:0007669"/>
    <property type="project" value="UniProtKB-UniRule"/>
</dbReference>
<evidence type="ECO:0000256" key="1">
    <source>
        <dbReference type="ARBA" id="ARBA00001966"/>
    </source>
</evidence>
<dbReference type="InterPro" id="IPR010723">
    <property type="entry name" value="HemN_C"/>
</dbReference>
<dbReference type="SFLD" id="SFLDF00288">
    <property type="entry name" value="HemN-like__clustered_with_nucl"/>
    <property type="match status" value="1"/>
</dbReference>
<keyword evidence="7 10" id="KW-0408">Iron</keyword>
<dbReference type="SFLD" id="SFLDG01065">
    <property type="entry name" value="anaerobic_coproporphyrinogen-I"/>
    <property type="match status" value="1"/>
</dbReference>
<comment type="similarity">
    <text evidence="2">Belongs to the anaerobic coproporphyrinogen-III oxidase family. HemW subfamily.</text>
</comment>
<dbReference type="SFLD" id="SFLDF00562">
    <property type="entry name" value="HemN-like__clustered_with_heat"/>
    <property type="match status" value="1"/>
</dbReference>
<dbReference type="SMART" id="SM00729">
    <property type="entry name" value="Elp3"/>
    <property type="match status" value="1"/>
</dbReference>
<sequence>MPMSAPPLSLYVHIPWCVRKCPYCDFNSHTAPGGLPQDDYVRALAADLDRDLTDYGAAIAGRQIVSVFFGGGTPSLFAPAAIGAILDACAARLSFAAGAEITLETNPGTVEHGRFEDYLAAGVNRLSFGIQSFDDDKLVRLGRIHGSTEAERAVLLARQAGYDNFNLDLMYALPEQDLAGALRDVERAIALAPSHISHYQLTLEPNTAFAARPPRLPDDDTAWDMQELCQSHLAAAGYAHYETSAYARDGRRSAHNVNYWQFGDYLGIGAGAHAKISDATAGTVRRRWKVRAPKAYLAHAGTPRGVGGDDAVAAAQLPFEFMLNALRLEDGFELAWFDRHTGLARDAIAGGLSTARERGWLQFDEECVRTTPLGRRFLNDVIELFLP</sequence>
<dbReference type="Gene3D" id="3.20.20.70">
    <property type="entry name" value="Aldolase class I"/>
    <property type="match status" value="1"/>
</dbReference>
<dbReference type="AlphaFoldDB" id="A0A9X3YLX7"/>
<keyword evidence="10" id="KW-0004">4Fe-4S</keyword>
<keyword evidence="4 10" id="KW-0349">Heme</keyword>
<organism evidence="12 13">
    <name type="scientific">Tahibacter soli</name>
    <dbReference type="NCBI Taxonomy" id="2983605"/>
    <lineage>
        <taxon>Bacteria</taxon>
        <taxon>Pseudomonadati</taxon>
        <taxon>Pseudomonadota</taxon>
        <taxon>Gammaproteobacteria</taxon>
        <taxon>Lysobacterales</taxon>
        <taxon>Rhodanobacteraceae</taxon>
        <taxon>Tahibacter</taxon>
    </lineage>
</organism>
<comment type="caution">
    <text evidence="12">The sequence shown here is derived from an EMBL/GenBank/DDBJ whole genome shotgun (WGS) entry which is preliminary data.</text>
</comment>
<keyword evidence="8 10" id="KW-0411">Iron-sulfur</keyword>
<dbReference type="RefSeq" id="WP_263540988.1">
    <property type="nucleotide sequence ID" value="NZ_JAOVZO020000019.1"/>
</dbReference>
<comment type="cofactor">
    <cofactor evidence="1">
        <name>[4Fe-4S] cluster</name>
        <dbReference type="ChEBI" id="CHEBI:49883"/>
    </cofactor>
</comment>
<comment type="subcellular location">
    <subcellularLocation>
        <location evidence="10">Cytoplasm</location>
    </subcellularLocation>
</comment>
<feature type="domain" description="Radical SAM core" evidence="11">
    <location>
        <begin position="2"/>
        <end position="239"/>
    </location>
</feature>
<evidence type="ECO:0000256" key="5">
    <source>
        <dbReference type="ARBA" id="ARBA00022691"/>
    </source>
</evidence>
<reference evidence="12" key="1">
    <citation type="submission" date="2023-02" db="EMBL/GenBank/DDBJ databases">
        <title>Tahibacter soli sp. nov. isolated from soil.</title>
        <authorList>
            <person name="Baek J.H."/>
            <person name="Lee J.K."/>
            <person name="Choi D.G."/>
            <person name="Jeon C.O."/>
        </authorList>
    </citation>
    <scope>NUCLEOTIDE SEQUENCE</scope>
    <source>
        <strain evidence="12">BL</strain>
    </source>
</reference>
<keyword evidence="13" id="KW-1185">Reference proteome</keyword>
<evidence type="ECO:0000256" key="4">
    <source>
        <dbReference type="ARBA" id="ARBA00022617"/>
    </source>
</evidence>
<dbReference type="Pfam" id="PF04055">
    <property type="entry name" value="Radical_SAM"/>
    <property type="match status" value="1"/>
</dbReference>
<dbReference type="CDD" id="cd01335">
    <property type="entry name" value="Radical_SAM"/>
    <property type="match status" value="1"/>
</dbReference>
<accession>A0A9X3YLX7</accession>